<keyword evidence="3" id="KW-1185">Reference proteome</keyword>
<dbReference type="SMART" id="SM00849">
    <property type="entry name" value="Lactamase_B"/>
    <property type="match status" value="1"/>
</dbReference>
<gene>
    <name evidence="2" type="ORF">R9X50_00180200</name>
</gene>
<sequence length="342" mass="38938">MSGPQQTPPSTSFTTRRINASTFVIQEDDAFGEQPLIYVKVHPKCPVIIVCDTGCDQPNEEHEHDEYIHLRKYLEHYPVKCNHHLPLNPNGTRQYIIICTHSHFDHTLGITQFIAGGTTEVIASAAGRDFIESDLEGHGLFQSVGKPVPYYTITLWAQAFEKLKYLPKGLNSAHSDDQVDLGITIIQTPGHTPDELAWYDHEEMHLYVGDSFYQEGHAEMPIIWPSHGNLVEWAFSMQKLYAFVQSENARAEAAMTNNDEDDWIQVPKRVLVSCGHQTVSADGEDILKDLDKFWWRVIRGEIPVVETRPAYGELCDWWREKGTNPDPTSMSFMAPRRLMEDA</sequence>
<accession>A0AAQ3R318</accession>
<evidence type="ECO:0000259" key="1">
    <source>
        <dbReference type="SMART" id="SM00849"/>
    </source>
</evidence>
<dbReference type="SUPFAM" id="SSF56281">
    <property type="entry name" value="Metallo-hydrolase/oxidoreductase"/>
    <property type="match status" value="1"/>
</dbReference>
<dbReference type="Pfam" id="PF00753">
    <property type="entry name" value="Lactamase_B"/>
    <property type="match status" value="1"/>
</dbReference>
<dbReference type="EMBL" id="CP138581">
    <property type="protein sequence ID" value="WPG99000.1"/>
    <property type="molecule type" value="Genomic_DNA"/>
</dbReference>
<evidence type="ECO:0000313" key="2">
    <source>
        <dbReference type="EMBL" id="WPG99000.1"/>
    </source>
</evidence>
<dbReference type="AlphaFoldDB" id="A0AAQ3R318"/>
<dbReference type="Proteomes" id="UP001303373">
    <property type="component" value="Chromosome 2"/>
</dbReference>
<dbReference type="Gene3D" id="3.60.15.10">
    <property type="entry name" value="Ribonuclease Z/Hydroxyacylglutathione hydrolase-like"/>
    <property type="match status" value="1"/>
</dbReference>
<reference evidence="2 3" key="1">
    <citation type="submission" date="2023-11" db="EMBL/GenBank/DDBJ databases">
        <title>An acidophilic fungus is an integral part of prey digestion in a carnivorous sundew plant.</title>
        <authorList>
            <person name="Tsai I.J."/>
        </authorList>
    </citation>
    <scope>NUCLEOTIDE SEQUENCE [LARGE SCALE GENOMIC DNA]</scope>
    <source>
        <strain evidence="2">169a</strain>
    </source>
</reference>
<evidence type="ECO:0000313" key="3">
    <source>
        <dbReference type="Proteomes" id="UP001303373"/>
    </source>
</evidence>
<dbReference type="CDD" id="cd06262">
    <property type="entry name" value="metallo-hydrolase-like_MBL-fold"/>
    <property type="match status" value="1"/>
</dbReference>
<organism evidence="2 3">
    <name type="scientific">Acrodontium crateriforme</name>
    <dbReference type="NCBI Taxonomy" id="150365"/>
    <lineage>
        <taxon>Eukaryota</taxon>
        <taxon>Fungi</taxon>
        <taxon>Dikarya</taxon>
        <taxon>Ascomycota</taxon>
        <taxon>Pezizomycotina</taxon>
        <taxon>Dothideomycetes</taxon>
        <taxon>Dothideomycetidae</taxon>
        <taxon>Mycosphaerellales</taxon>
        <taxon>Teratosphaeriaceae</taxon>
        <taxon>Acrodontium</taxon>
    </lineage>
</organism>
<dbReference type="InterPro" id="IPR050855">
    <property type="entry name" value="NDM-1-like"/>
</dbReference>
<name>A0AAQ3R318_9PEZI</name>
<feature type="domain" description="Metallo-beta-lactamase" evidence="1">
    <location>
        <begin position="19"/>
        <end position="255"/>
    </location>
</feature>
<protein>
    <recommendedName>
        <fullName evidence="1">Metallo-beta-lactamase domain-containing protein</fullName>
    </recommendedName>
</protein>
<dbReference type="InterPro" id="IPR001279">
    <property type="entry name" value="Metallo-B-lactamas"/>
</dbReference>
<dbReference type="InterPro" id="IPR036866">
    <property type="entry name" value="RibonucZ/Hydroxyglut_hydro"/>
</dbReference>
<dbReference type="PANTHER" id="PTHR42951:SF4">
    <property type="entry name" value="ACYL-COENZYME A THIOESTERASE MBLAC2"/>
    <property type="match status" value="1"/>
</dbReference>
<dbReference type="PANTHER" id="PTHR42951">
    <property type="entry name" value="METALLO-BETA-LACTAMASE DOMAIN-CONTAINING"/>
    <property type="match status" value="1"/>
</dbReference>
<proteinExistence type="predicted"/>